<comment type="caution">
    <text evidence="1">The sequence shown here is derived from an EMBL/GenBank/DDBJ whole genome shotgun (WGS) entry which is preliminary data.</text>
</comment>
<name>A0AAV6T8E8_SOLSE</name>
<protein>
    <submittedName>
        <fullName evidence="1">Uncharacterized protein</fullName>
    </submittedName>
</protein>
<evidence type="ECO:0000313" key="1">
    <source>
        <dbReference type="EMBL" id="KAG7525619.1"/>
    </source>
</evidence>
<sequence>MFVFQKHHNSFHCFADIVQIYLPLRRKGEEKEMRQEPRKHCMKVAWGDCDGFYWLENCVMSLEFDTSVVKLVRFVTAENECHELQVQFEFVEEYKRRVFH</sequence>
<dbReference type="Proteomes" id="UP000693946">
    <property type="component" value="Linkage Group LG1"/>
</dbReference>
<dbReference type="EMBL" id="JAGKHQ010000001">
    <property type="protein sequence ID" value="KAG7525619.1"/>
    <property type="molecule type" value="Genomic_DNA"/>
</dbReference>
<keyword evidence="2" id="KW-1185">Reference proteome</keyword>
<organism evidence="1 2">
    <name type="scientific">Solea senegalensis</name>
    <name type="common">Senegalese sole</name>
    <dbReference type="NCBI Taxonomy" id="28829"/>
    <lineage>
        <taxon>Eukaryota</taxon>
        <taxon>Metazoa</taxon>
        <taxon>Chordata</taxon>
        <taxon>Craniata</taxon>
        <taxon>Vertebrata</taxon>
        <taxon>Euteleostomi</taxon>
        <taxon>Actinopterygii</taxon>
        <taxon>Neopterygii</taxon>
        <taxon>Teleostei</taxon>
        <taxon>Neoteleostei</taxon>
        <taxon>Acanthomorphata</taxon>
        <taxon>Carangaria</taxon>
        <taxon>Pleuronectiformes</taxon>
        <taxon>Pleuronectoidei</taxon>
        <taxon>Soleidae</taxon>
        <taxon>Solea</taxon>
    </lineage>
</organism>
<accession>A0AAV6T8E8</accession>
<evidence type="ECO:0000313" key="2">
    <source>
        <dbReference type="Proteomes" id="UP000693946"/>
    </source>
</evidence>
<gene>
    <name evidence="1" type="ORF">JOB18_029380</name>
</gene>
<proteinExistence type="predicted"/>
<dbReference type="AlphaFoldDB" id="A0AAV6T8E8"/>
<reference evidence="1 2" key="1">
    <citation type="journal article" date="2021" name="Sci. Rep.">
        <title>Chromosome anchoring in Senegalese sole (Solea senegalensis) reveals sex-associated markers and genome rearrangements in flatfish.</title>
        <authorList>
            <person name="Guerrero-Cozar I."/>
            <person name="Gomez-Garrido J."/>
            <person name="Berbel C."/>
            <person name="Martinez-Blanch J.F."/>
            <person name="Alioto T."/>
            <person name="Claros M.G."/>
            <person name="Gagnaire P.A."/>
            <person name="Manchado M."/>
        </authorList>
    </citation>
    <scope>NUCLEOTIDE SEQUENCE [LARGE SCALE GENOMIC DNA]</scope>
    <source>
        <strain evidence="1">Sse05_10M</strain>
    </source>
</reference>